<keyword evidence="2" id="KW-1185">Reference proteome</keyword>
<evidence type="ECO:0000313" key="2">
    <source>
        <dbReference type="Proteomes" id="UP001629235"/>
    </source>
</evidence>
<dbReference type="EMBL" id="JAQQDW010000025">
    <property type="protein sequence ID" value="MFM0104633.1"/>
    <property type="molecule type" value="Genomic_DNA"/>
</dbReference>
<gene>
    <name evidence="1" type="ORF">PQR01_14410</name>
</gene>
<comment type="caution">
    <text evidence="1">The sequence shown here is derived from an EMBL/GenBank/DDBJ whole genome shotgun (WGS) entry which is preliminary data.</text>
</comment>
<accession>A0ACC7NC83</accession>
<proteinExistence type="predicted"/>
<name>A0ACC7NC83_9BURK</name>
<evidence type="ECO:0000313" key="1">
    <source>
        <dbReference type="EMBL" id="MFM0104633.1"/>
    </source>
</evidence>
<organism evidence="1 2">
    <name type="scientific">Paraburkholderia rhynchosiae</name>
    <dbReference type="NCBI Taxonomy" id="487049"/>
    <lineage>
        <taxon>Bacteria</taxon>
        <taxon>Pseudomonadati</taxon>
        <taxon>Pseudomonadota</taxon>
        <taxon>Betaproteobacteria</taxon>
        <taxon>Burkholderiales</taxon>
        <taxon>Burkholderiaceae</taxon>
        <taxon>Paraburkholderia</taxon>
    </lineage>
</organism>
<protein>
    <submittedName>
        <fullName evidence="1">Uncharacterized protein</fullName>
    </submittedName>
</protein>
<dbReference type="Proteomes" id="UP001629235">
    <property type="component" value="Unassembled WGS sequence"/>
</dbReference>
<sequence>MSTSSHAEYLFATAGSRTERGGRVTRVSTSATVDDKGLAVVGDIVIYEDGTEATIIDGAAFEAMWGNKLFALVGARLSNRDRIISAPQDSFGITVRKGEDIPGLFDPSYVPPQQIDDKCGDDGRA</sequence>
<reference evidence="1 2" key="1">
    <citation type="journal article" date="2024" name="Chem. Sci.">
        <title>Discovery of megapolipeptins by genome mining of a Burkholderiales bacteria collection.</title>
        <authorList>
            <person name="Paulo B.S."/>
            <person name="Recchia M.J.J."/>
            <person name="Lee S."/>
            <person name="Fergusson C.H."/>
            <person name="Romanowski S.B."/>
            <person name="Hernandez A."/>
            <person name="Krull N."/>
            <person name="Liu D.Y."/>
            <person name="Cavanagh H."/>
            <person name="Bos A."/>
            <person name="Gray C.A."/>
            <person name="Murphy B.T."/>
            <person name="Linington R.G."/>
            <person name="Eustaquio A.S."/>
        </authorList>
    </citation>
    <scope>NUCLEOTIDE SEQUENCE [LARGE SCALE GENOMIC DNA]</scope>
    <source>
        <strain evidence="1 2">RL18-126-BIB-B</strain>
    </source>
</reference>